<dbReference type="InterPro" id="IPR025669">
    <property type="entry name" value="AAA_dom"/>
</dbReference>
<evidence type="ECO:0000256" key="8">
    <source>
        <dbReference type="ARBA" id="ARBA00051245"/>
    </source>
</evidence>
<dbReference type="InterPro" id="IPR027417">
    <property type="entry name" value="P-loop_NTPase"/>
</dbReference>
<evidence type="ECO:0000313" key="10">
    <source>
        <dbReference type="EMBL" id="QDU34005.1"/>
    </source>
</evidence>
<gene>
    <name evidence="10" type="primary">ywqD_1</name>
    <name evidence="10" type="ORF">KS4_20660</name>
</gene>
<dbReference type="OrthoDB" id="9794577at2"/>
<comment type="catalytic activity">
    <reaction evidence="8">
        <text>L-tyrosyl-[protein] + ATP = O-phospho-L-tyrosyl-[protein] + ADP + H(+)</text>
        <dbReference type="Rhea" id="RHEA:10596"/>
        <dbReference type="Rhea" id="RHEA-COMP:10136"/>
        <dbReference type="Rhea" id="RHEA-COMP:20101"/>
        <dbReference type="ChEBI" id="CHEBI:15378"/>
        <dbReference type="ChEBI" id="CHEBI:30616"/>
        <dbReference type="ChEBI" id="CHEBI:46858"/>
        <dbReference type="ChEBI" id="CHEBI:61978"/>
        <dbReference type="ChEBI" id="CHEBI:456216"/>
        <dbReference type="EC" id="2.7.10.2"/>
    </reaction>
</comment>
<keyword evidence="11" id="KW-1185">Reference proteome</keyword>
<dbReference type="SUPFAM" id="SSF52540">
    <property type="entry name" value="P-loop containing nucleoside triphosphate hydrolases"/>
    <property type="match status" value="1"/>
</dbReference>
<dbReference type="Proteomes" id="UP000317369">
    <property type="component" value="Chromosome"/>
</dbReference>
<keyword evidence="6" id="KW-0067">ATP-binding</keyword>
<dbReference type="Pfam" id="PF13614">
    <property type="entry name" value="AAA_31"/>
    <property type="match status" value="1"/>
</dbReference>
<evidence type="ECO:0000256" key="1">
    <source>
        <dbReference type="ARBA" id="ARBA00007316"/>
    </source>
</evidence>
<dbReference type="NCBIfam" id="TIGR01007">
    <property type="entry name" value="eps_fam"/>
    <property type="match status" value="1"/>
</dbReference>
<dbReference type="GO" id="GO:0005886">
    <property type="term" value="C:plasma membrane"/>
    <property type="evidence" value="ECO:0007669"/>
    <property type="project" value="TreeGrafter"/>
</dbReference>
<reference evidence="10 11" key="1">
    <citation type="submission" date="2019-02" db="EMBL/GenBank/DDBJ databases">
        <title>Deep-cultivation of Planctomycetes and their phenomic and genomic characterization uncovers novel biology.</title>
        <authorList>
            <person name="Wiegand S."/>
            <person name="Jogler M."/>
            <person name="Boedeker C."/>
            <person name="Pinto D."/>
            <person name="Vollmers J."/>
            <person name="Rivas-Marin E."/>
            <person name="Kohn T."/>
            <person name="Peeters S.H."/>
            <person name="Heuer A."/>
            <person name="Rast P."/>
            <person name="Oberbeckmann S."/>
            <person name="Bunk B."/>
            <person name="Jeske O."/>
            <person name="Meyerdierks A."/>
            <person name="Storesund J.E."/>
            <person name="Kallscheuer N."/>
            <person name="Luecker S."/>
            <person name="Lage O.M."/>
            <person name="Pohl T."/>
            <person name="Merkel B.J."/>
            <person name="Hornburger P."/>
            <person name="Mueller R.-W."/>
            <person name="Bruemmer F."/>
            <person name="Labrenz M."/>
            <person name="Spormann A.M."/>
            <person name="Op den Camp H."/>
            <person name="Overmann J."/>
            <person name="Amann R."/>
            <person name="Jetten M.S.M."/>
            <person name="Mascher T."/>
            <person name="Medema M.H."/>
            <person name="Devos D.P."/>
            <person name="Kaster A.-K."/>
            <person name="Ovreas L."/>
            <person name="Rohde M."/>
            <person name="Galperin M.Y."/>
            <person name="Jogler C."/>
        </authorList>
    </citation>
    <scope>NUCLEOTIDE SEQUENCE [LARGE SCALE GENOMIC DNA]</scope>
    <source>
        <strain evidence="10 11">KS4</strain>
    </source>
</reference>
<sequence>MGYIFDALKRNKQPEDKLLASEDTTARPSDETCHEINIDDVETLSACRDDLEEAVAAEAFTASDNLIIEATPEWINCVDDRLIALREPGAVMSEEYRSIRTSLLARWNHEKHLVHTITSATPQEGKTITSLNLGLSFAELHNRKVIVIEADLRLPTFEKLLHLGTKRGLVGYLRGEYELDEIVHELSPNGLFVIPAGGRANNDSVQMLSSKRMQNLLEHLRTSFDHVIIDTPPVIELADAGILGSQSDDVILIARMSRTPRALIDQAKKVLSSYNAPVSGMIATDQKRSRHKHYYYRYGYGYRYHNRYYTKQAA</sequence>
<evidence type="ECO:0000256" key="3">
    <source>
        <dbReference type="ARBA" id="ARBA00022679"/>
    </source>
</evidence>
<keyword evidence="4" id="KW-0547">Nucleotide-binding</keyword>
<protein>
    <recommendedName>
        <fullName evidence="2">non-specific protein-tyrosine kinase</fullName>
        <ecNumber evidence="2">2.7.10.2</ecNumber>
    </recommendedName>
</protein>
<name>A0A517YUX2_9BACT</name>
<keyword evidence="3 10" id="KW-0808">Transferase</keyword>
<dbReference type="CDD" id="cd05387">
    <property type="entry name" value="BY-kinase"/>
    <property type="match status" value="1"/>
</dbReference>
<organism evidence="10 11">
    <name type="scientific">Poriferisphaera corsica</name>
    <dbReference type="NCBI Taxonomy" id="2528020"/>
    <lineage>
        <taxon>Bacteria</taxon>
        <taxon>Pseudomonadati</taxon>
        <taxon>Planctomycetota</taxon>
        <taxon>Phycisphaerae</taxon>
        <taxon>Phycisphaerales</taxon>
        <taxon>Phycisphaeraceae</taxon>
        <taxon>Poriferisphaera</taxon>
    </lineage>
</organism>
<keyword evidence="5 10" id="KW-0418">Kinase</keyword>
<evidence type="ECO:0000313" key="11">
    <source>
        <dbReference type="Proteomes" id="UP000317369"/>
    </source>
</evidence>
<evidence type="ECO:0000256" key="7">
    <source>
        <dbReference type="ARBA" id="ARBA00023137"/>
    </source>
</evidence>
<proteinExistence type="inferred from homology"/>
<dbReference type="EMBL" id="CP036425">
    <property type="protein sequence ID" value="QDU34005.1"/>
    <property type="molecule type" value="Genomic_DNA"/>
</dbReference>
<dbReference type="KEGG" id="pcor:KS4_20660"/>
<dbReference type="InterPro" id="IPR050445">
    <property type="entry name" value="Bact_polysacc_biosynth/exp"/>
</dbReference>
<dbReference type="EC" id="2.7.10.2" evidence="2"/>
<comment type="similarity">
    <text evidence="1">Belongs to the CpsD/CapB family.</text>
</comment>
<dbReference type="AlphaFoldDB" id="A0A517YUX2"/>
<dbReference type="Gene3D" id="3.40.50.300">
    <property type="entry name" value="P-loop containing nucleotide triphosphate hydrolases"/>
    <property type="match status" value="1"/>
</dbReference>
<keyword evidence="7" id="KW-0829">Tyrosine-protein kinase</keyword>
<dbReference type="InterPro" id="IPR005702">
    <property type="entry name" value="Wzc-like_C"/>
</dbReference>
<evidence type="ECO:0000259" key="9">
    <source>
        <dbReference type="Pfam" id="PF13614"/>
    </source>
</evidence>
<dbReference type="PANTHER" id="PTHR32309:SF13">
    <property type="entry name" value="FERRIC ENTEROBACTIN TRANSPORT PROTEIN FEPE"/>
    <property type="match status" value="1"/>
</dbReference>
<evidence type="ECO:0000256" key="2">
    <source>
        <dbReference type="ARBA" id="ARBA00011903"/>
    </source>
</evidence>
<evidence type="ECO:0000256" key="5">
    <source>
        <dbReference type="ARBA" id="ARBA00022777"/>
    </source>
</evidence>
<dbReference type="PANTHER" id="PTHR32309">
    <property type="entry name" value="TYROSINE-PROTEIN KINASE"/>
    <property type="match status" value="1"/>
</dbReference>
<accession>A0A517YUX2</accession>
<dbReference type="GO" id="GO:0004715">
    <property type="term" value="F:non-membrane spanning protein tyrosine kinase activity"/>
    <property type="evidence" value="ECO:0007669"/>
    <property type="project" value="UniProtKB-EC"/>
</dbReference>
<feature type="domain" description="AAA" evidence="9">
    <location>
        <begin position="125"/>
        <end position="253"/>
    </location>
</feature>
<evidence type="ECO:0000256" key="4">
    <source>
        <dbReference type="ARBA" id="ARBA00022741"/>
    </source>
</evidence>
<dbReference type="RefSeq" id="WP_145077508.1">
    <property type="nucleotide sequence ID" value="NZ_CP036425.1"/>
</dbReference>
<evidence type="ECO:0000256" key="6">
    <source>
        <dbReference type="ARBA" id="ARBA00022840"/>
    </source>
</evidence>
<dbReference type="GO" id="GO:0005524">
    <property type="term" value="F:ATP binding"/>
    <property type="evidence" value="ECO:0007669"/>
    <property type="project" value="UniProtKB-KW"/>
</dbReference>